<gene>
    <name evidence="1" type="ORF">Q6A48_00890</name>
</gene>
<dbReference type="EMBL" id="JAUQOP010000001">
    <property type="protein sequence ID" value="MDO7895436.1"/>
    <property type="molecule type" value="Genomic_DNA"/>
</dbReference>
<protein>
    <submittedName>
        <fullName evidence="1">Uncharacterized protein</fullName>
    </submittedName>
</protein>
<proteinExistence type="predicted"/>
<dbReference type="Proteomes" id="UP001228019">
    <property type="component" value="Unassembled WGS sequence"/>
</dbReference>
<keyword evidence="2" id="KW-1185">Reference proteome</keyword>
<name>A0ABT9BTD6_9PSED</name>
<comment type="caution">
    <text evidence="1">The sequence shown here is derived from an EMBL/GenBank/DDBJ whole genome shotgun (WGS) entry which is preliminary data.</text>
</comment>
<organism evidence="1 2">
    <name type="scientific">Pseudomonas citrulli</name>
    <dbReference type="NCBI Taxonomy" id="3064347"/>
    <lineage>
        <taxon>Bacteria</taxon>
        <taxon>Pseudomonadati</taxon>
        <taxon>Pseudomonadota</taxon>
        <taxon>Gammaproteobacteria</taxon>
        <taxon>Pseudomonadales</taxon>
        <taxon>Pseudomonadaceae</taxon>
        <taxon>Pseudomonas</taxon>
    </lineage>
</organism>
<accession>A0ABT9BTD6</accession>
<reference evidence="1 2" key="1">
    <citation type="submission" date="2023-07" db="EMBL/GenBank/DDBJ databases">
        <title>Identification of four novel Pseudomonas species associated with bacterial leaf spot of cucurbits.</title>
        <authorList>
            <person name="Fullem K.R."/>
        </authorList>
    </citation>
    <scope>NUCLEOTIDE SEQUENCE [LARGE SCALE GENOMIC DNA]</scope>
    <source>
        <strain evidence="1 2">K18</strain>
    </source>
</reference>
<evidence type="ECO:0000313" key="2">
    <source>
        <dbReference type="Proteomes" id="UP001228019"/>
    </source>
</evidence>
<dbReference type="RefSeq" id="WP_304551204.1">
    <property type="nucleotide sequence ID" value="NZ_JAUQOP010000001.1"/>
</dbReference>
<evidence type="ECO:0000313" key="1">
    <source>
        <dbReference type="EMBL" id="MDO7895436.1"/>
    </source>
</evidence>
<sequence length="64" mass="6801">MNTEKIRAAVLAQQKGCIFTLSSDSLGAVKIPNVTGDANRFGDLPLGKNVNFGSVDVPNRLILD</sequence>